<evidence type="ECO:0000313" key="1">
    <source>
        <dbReference type="EMBL" id="NGU31041.1"/>
    </source>
</evidence>
<protein>
    <submittedName>
        <fullName evidence="1">Uncharacterized protein</fullName>
    </submittedName>
</protein>
<dbReference type="RefSeq" id="WP_164800979.1">
    <property type="nucleotide sequence ID" value="NZ_JAALLZ010000006.1"/>
</dbReference>
<dbReference type="AlphaFoldDB" id="A0AAP7BWJ2"/>
<accession>A0AAP7BWJ2</accession>
<comment type="caution">
    <text evidence="1">The sequence shown here is derived from an EMBL/GenBank/DDBJ whole genome shotgun (WGS) entry which is preliminary data.</text>
</comment>
<proteinExistence type="predicted"/>
<dbReference type="Proteomes" id="UP000481454">
    <property type="component" value="Unassembled WGS sequence"/>
</dbReference>
<name>A0AAP7BWJ2_CLOPF</name>
<dbReference type="EMBL" id="JAALLZ010000006">
    <property type="protein sequence ID" value="NGU31041.1"/>
    <property type="molecule type" value="Genomic_DNA"/>
</dbReference>
<reference evidence="1 2" key="1">
    <citation type="submission" date="2020-02" db="EMBL/GenBank/DDBJ databases">
        <title>Genomic Insights into the Phylogeny and Genetic Plasticity of the Human and Animal Enteric Pathogen Clostridium perfringens.</title>
        <authorList>
            <person name="Feng Y."/>
            <person name="Hu Y."/>
        </authorList>
    </citation>
    <scope>NUCLEOTIDE SEQUENCE [LARGE SCALE GENOMIC DNA]</scope>
    <source>
        <strain evidence="1 2">CP-40</strain>
    </source>
</reference>
<sequence length="188" mass="20505">MVQTITKVKYGVCNTSNVRSTRIGHAASVLAEAETGLENGMIVAVGDLAKGETDIRKVGDPTKGGRIGIIASPEIFQHVPGRAEINGLQDFYIPQGKVADEYDLAVGDNFEISDNLITLDSGVSDLSKAKFLIPQADMKYKAVATLPPENNGIVLEVIKVRQTFKDLFYLNKLSKVQYQMVKVYVKSL</sequence>
<evidence type="ECO:0000313" key="2">
    <source>
        <dbReference type="Proteomes" id="UP000481454"/>
    </source>
</evidence>
<gene>
    <name evidence="1" type="ORF">G6Z34_13195</name>
</gene>
<organism evidence="1 2">
    <name type="scientific">Clostridium perfringens</name>
    <dbReference type="NCBI Taxonomy" id="1502"/>
    <lineage>
        <taxon>Bacteria</taxon>
        <taxon>Bacillati</taxon>
        <taxon>Bacillota</taxon>
        <taxon>Clostridia</taxon>
        <taxon>Eubacteriales</taxon>
        <taxon>Clostridiaceae</taxon>
        <taxon>Clostridium</taxon>
    </lineage>
</organism>